<feature type="domain" description="CCHC-type" evidence="1">
    <location>
        <begin position="163"/>
        <end position="179"/>
    </location>
</feature>
<dbReference type="EMBL" id="CAJNOC010006516">
    <property type="protein sequence ID" value="CAF1079818.1"/>
    <property type="molecule type" value="Genomic_DNA"/>
</dbReference>
<dbReference type="SUPFAM" id="SSF57756">
    <property type="entry name" value="Retrovirus zinc finger-like domains"/>
    <property type="match status" value="1"/>
</dbReference>
<sequence>MSSYAQNLSQFKTIYNRIDEINRCVGVNNLEMILPILDKQSKIKNYKLRVKNYEDYKKLIDRWPQDSFKTGVIAKSKPIEFEILKHGVKKNRKINHHSSIVKELSNRYGIYNIRRLFRHDKTPCNKLIAKCNEIFDFIRVLKYGVVVNKYKYQVLPNIRKYKVCNSCGSLSHQDKDCTAQQRCLKCGEHEHKIKHCQSKTSTCVNCSGQHFCFSIKRVKYTQKLNQINRFVLKILSGENLIENERDMVGFVATKDSNEQNVFTSKHQVLQNDIENIINNHLNSFNSRSTELENSTSLQNQNLSEIK</sequence>
<protein>
    <recommendedName>
        <fullName evidence="1">CCHC-type domain-containing protein</fullName>
    </recommendedName>
</protein>
<gene>
    <name evidence="2" type="ORF">OXX778_LOCUS20139</name>
</gene>
<comment type="caution">
    <text evidence="2">The sequence shown here is derived from an EMBL/GenBank/DDBJ whole genome shotgun (WGS) entry which is preliminary data.</text>
</comment>
<keyword evidence="3" id="KW-1185">Reference proteome</keyword>
<evidence type="ECO:0000313" key="3">
    <source>
        <dbReference type="Proteomes" id="UP000663879"/>
    </source>
</evidence>
<dbReference type="Proteomes" id="UP000663879">
    <property type="component" value="Unassembled WGS sequence"/>
</dbReference>
<dbReference type="OrthoDB" id="8123891at2759"/>
<proteinExistence type="predicted"/>
<dbReference type="AlphaFoldDB" id="A0A814MJF8"/>
<organism evidence="2 3">
    <name type="scientific">Brachionus calyciflorus</name>
    <dbReference type="NCBI Taxonomy" id="104777"/>
    <lineage>
        <taxon>Eukaryota</taxon>
        <taxon>Metazoa</taxon>
        <taxon>Spiralia</taxon>
        <taxon>Gnathifera</taxon>
        <taxon>Rotifera</taxon>
        <taxon>Eurotatoria</taxon>
        <taxon>Monogononta</taxon>
        <taxon>Pseudotrocha</taxon>
        <taxon>Ploima</taxon>
        <taxon>Brachionidae</taxon>
        <taxon>Brachionus</taxon>
    </lineage>
</organism>
<evidence type="ECO:0000259" key="1">
    <source>
        <dbReference type="SMART" id="SM00343"/>
    </source>
</evidence>
<name>A0A814MJF8_9BILA</name>
<dbReference type="InterPro" id="IPR001878">
    <property type="entry name" value="Znf_CCHC"/>
</dbReference>
<dbReference type="InterPro" id="IPR036875">
    <property type="entry name" value="Znf_CCHC_sf"/>
</dbReference>
<dbReference type="GO" id="GO:0008270">
    <property type="term" value="F:zinc ion binding"/>
    <property type="evidence" value="ECO:0007669"/>
    <property type="project" value="InterPro"/>
</dbReference>
<evidence type="ECO:0000313" key="2">
    <source>
        <dbReference type="EMBL" id="CAF1079818.1"/>
    </source>
</evidence>
<feature type="domain" description="CCHC-type" evidence="1">
    <location>
        <begin position="182"/>
        <end position="198"/>
    </location>
</feature>
<dbReference type="GO" id="GO:0003676">
    <property type="term" value="F:nucleic acid binding"/>
    <property type="evidence" value="ECO:0007669"/>
    <property type="project" value="InterPro"/>
</dbReference>
<dbReference type="SMART" id="SM00343">
    <property type="entry name" value="ZnF_C2HC"/>
    <property type="match status" value="2"/>
</dbReference>
<reference evidence="2" key="1">
    <citation type="submission" date="2021-02" db="EMBL/GenBank/DDBJ databases">
        <authorList>
            <person name="Nowell W R."/>
        </authorList>
    </citation>
    <scope>NUCLEOTIDE SEQUENCE</scope>
    <source>
        <strain evidence="2">Ploen Becks lab</strain>
    </source>
</reference>
<accession>A0A814MJF8</accession>